<dbReference type="SUPFAM" id="SSF48371">
    <property type="entry name" value="ARM repeat"/>
    <property type="match status" value="1"/>
</dbReference>
<organism evidence="3 4">
    <name type="scientific">Ichthyophthirius multifiliis</name>
    <name type="common">White spot disease agent</name>
    <name type="synonym">Ich</name>
    <dbReference type="NCBI Taxonomy" id="5932"/>
    <lineage>
        <taxon>Eukaryota</taxon>
        <taxon>Sar</taxon>
        <taxon>Alveolata</taxon>
        <taxon>Ciliophora</taxon>
        <taxon>Intramacronucleata</taxon>
        <taxon>Oligohymenophorea</taxon>
        <taxon>Hymenostomatida</taxon>
        <taxon>Ophryoglenina</taxon>
        <taxon>Ichthyophthirius</taxon>
    </lineage>
</organism>
<dbReference type="OMA" id="EVYIKAM"/>
<dbReference type="GO" id="GO:0005737">
    <property type="term" value="C:cytoplasm"/>
    <property type="evidence" value="ECO:0007669"/>
    <property type="project" value="TreeGrafter"/>
</dbReference>
<dbReference type="InterPro" id="IPR055406">
    <property type="entry name" value="HEAT_Maestro"/>
</dbReference>
<evidence type="ECO:0000259" key="2">
    <source>
        <dbReference type="Pfam" id="PF23227"/>
    </source>
</evidence>
<dbReference type="InParanoid" id="G0R4Y3"/>
<dbReference type="GeneID" id="14903540"/>
<keyword evidence="1" id="KW-0472">Membrane</keyword>
<proteinExistence type="predicted"/>
<dbReference type="EMBL" id="GL984358">
    <property type="protein sequence ID" value="EGR27467.1"/>
    <property type="molecule type" value="Genomic_DNA"/>
</dbReference>
<dbReference type="RefSeq" id="XP_004024377.1">
    <property type="nucleotide sequence ID" value="XM_004024328.1"/>
</dbReference>
<feature type="transmembrane region" description="Helical" evidence="1">
    <location>
        <begin position="84"/>
        <end position="105"/>
    </location>
</feature>
<gene>
    <name evidence="3" type="ORF">IMG5_195480</name>
</gene>
<dbReference type="OrthoDB" id="290178at2759"/>
<reference evidence="3 4" key="1">
    <citation type="submission" date="2011-07" db="EMBL/GenBank/DDBJ databases">
        <authorList>
            <person name="Coyne R."/>
            <person name="Brami D."/>
            <person name="Johnson J."/>
            <person name="Hostetler J."/>
            <person name="Hannick L."/>
            <person name="Clark T."/>
            <person name="Cassidy-Hanley D."/>
            <person name="Inman J."/>
        </authorList>
    </citation>
    <scope>NUCLEOTIDE SEQUENCE [LARGE SCALE GENOMIC DNA]</scope>
    <source>
        <strain evidence="3 4">G5</strain>
    </source>
</reference>
<name>G0R4Y3_ICHMU</name>
<sequence length="1587" mass="187182">MQDSNFRIVKQKVHEFLEKSIIHSIQQQNNKTTNKQQPNLQQERKQIIQNIIQNVIKFNDYDTVRLIIEFFTPGKIPDQLILKLLNILVSFQGNLIIIILIYIYIGQNIKQYSNELLSKFLSTCTLIQNPKNRIIYSELMLKIYDNLSICVENQDEINIQSIEDITISIYSMISTEWISQGDFECQQITVNLIGHMVQFFPKEQIYKVCDKIIQDFITHLKKANEKNSQIYIGFNKLLEKLLKTNKAYFEHQIKSIQVQLYEAYKNPIFSLNFDSLWITNFLLQRNFQNISLQTKKTLISSFQKITFESNVELRYVIIENIFTLFNQKTFLEEIQDLKQDNIDISFMLFYLVQQASIHPQEIEDKKHIKTLPFQTTLENLKNRAQYLLQIITNSFVLQTQSLIWPQILEFIPNPSFSPGLSCVLKCIQCFFFKYKENFSKFPTINNSDQKIPKISSILVRLVILLRIPQYFKGLGVEIIKALPFLLSFYTKRKDQKKEIISICNEIEFTIMQENNNDEKKYCEKIYQLWKVLLDQFDSNEHFMNLHEDIIAVYGNYNKIQDLQVHMMKMHALILTKIESQEVIKNQMDKFVNQVYNDYSNHAINLNIDKIEPPIQMKTALADTFALIATEKIDLVTDKIRNILNSQVIQKKQQQGFGIGILGIFSKNGNDDTFLIPILSNMILALGYICIRVDSRKLFKKLEGNIINIFAAFLEKQGDEIQLNIQKCMEMISKGVLFIQNNCEQPDVIEIQKIFCKYKDVFYKTSLQNFKNSKIQQIKSVSWECICTLFKLEPAYSYEQNIYFFNLCIQTVEKQIENISFYENQFVYLFQSILYHKKLKQEEETKVNQYISVWQLFSEIIKKIEKTKDQNTLLIYYTSLLKALYEKQLKLDENEDIQHFTIILVIFLSHIYKNNCDLQKISLLCLEKIIISWNIYLDVNNRNIDLLNESLVSQLSKKMSFQELQSIVNESIQRVIIEENLQVLNGFTSLHNKFYTLKENELSDQLEKVLQSYYQVFEVQERLNCEESQKESLIEYVICLLEKNLNKGLNILLEEQVVFPINAFSGKVLKRIVGNKGLLFKTFNHLTDVVNNPEDKLFKNKGNAISHAILFIGFLFEVNNDIIQMVSKKYFCAIFGTFLLKFSTSLDYEFNKDQLKEVNSSKICFWSFQQFLKNSYKMQLLDDFSTGLQQKLIYEDSFEDGISELLMILCKNSKLQEINGILDFLKAFIQKSLKSQKSVCLIVISQLIQSTHFVFDFYDQININLIEKWYMYLINTLLQNSQDNSDQIRSIVFKGIGNITYLHKYNIALYKDDKTDLEQEFNNISNQDNNNLINEQKQYNCVKDALNSLQNLIQFINPSFLNPYLINLLQKVTINFEKYQYLYKCIYILLKTKRQETILRITSFNLYGKLLEKLNQCEEKEEYIENQLHYIIISNIVHLMDESKQIQEICKINLEKVSNMLSLQPINDILQENLSDNEFNVDFLEKEEKLMLNLISFLSKNFTNKIYLYAETLVEYTKSFDEKIKCASILNLIYIFRLLQNEQQDSQKVIMDRLYEIIEGQGEKISIIDKYIMKSTVFLIKELNNEQQ</sequence>
<evidence type="ECO:0000313" key="4">
    <source>
        <dbReference type="Proteomes" id="UP000008983"/>
    </source>
</evidence>
<keyword evidence="1" id="KW-1133">Transmembrane helix</keyword>
<dbReference type="Proteomes" id="UP000008983">
    <property type="component" value="Unassembled WGS sequence"/>
</dbReference>
<feature type="domain" description="Maestro/Maestro-like HEAT-repeats" evidence="2">
    <location>
        <begin position="1272"/>
        <end position="1554"/>
    </location>
</feature>
<evidence type="ECO:0000256" key="1">
    <source>
        <dbReference type="SAM" id="Phobius"/>
    </source>
</evidence>
<dbReference type="Pfam" id="PF23227">
    <property type="entry name" value="HEAT_MROH2B_C"/>
    <property type="match status" value="1"/>
</dbReference>
<protein>
    <recommendedName>
        <fullName evidence="2">Maestro/Maestro-like HEAT-repeats domain-containing protein</fullName>
    </recommendedName>
</protein>
<dbReference type="PANTHER" id="PTHR23120:SF0">
    <property type="entry name" value="MAESTRO HEAT-LIKE REPEAT FAMILY MEMBER 1"/>
    <property type="match status" value="1"/>
</dbReference>
<dbReference type="InterPro" id="IPR045206">
    <property type="entry name" value="Maestro_heat-like_prot"/>
</dbReference>
<dbReference type="InterPro" id="IPR016024">
    <property type="entry name" value="ARM-type_fold"/>
</dbReference>
<keyword evidence="1" id="KW-0812">Transmembrane</keyword>
<keyword evidence="4" id="KW-1185">Reference proteome</keyword>
<dbReference type="PANTHER" id="PTHR23120">
    <property type="entry name" value="MAESTRO-RELATED HEAT DOMAIN-CONTAINING"/>
    <property type="match status" value="1"/>
</dbReference>
<accession>G0R4Y3</accession>
<dbReference type="eggNOG" id="ENOG502SJ34">
    <property type="taxonomic scope" value="Eukaryota"/>
</dbReference>
<evidence type="ECO:0000313" key="3">
    <source>
        <dbReference type="EMBL" id="EGR27467.1"/>
    </source>
</evidence>